<gene>
    <name evidence="1" type="primary">56</name>
    <name evidence="1" type="ORF">PBI_KOJI_56</name>
</gene>
<keyword evidence="2" id="KW-1185">Reference proteome</keyword>
<dbReference type="Proteomes" id="UP000241035">
    <property type="component" value="Segment"/>
</dbReference>
<proteinExistence type="predicted"/>
<dbReference type="RefSeq" id="YP_009624255.1">
    <property type="nucleotide sequence ID" value="NC_042118.1"/>
</dbReference>
<evidence type="ECO:0000313" key="2">
    <source>
        <dbReference type="Proteomes" id="UP000241035"/>
    </source>
</evidence>
<organism evidence="1 2">
    <name type="scientific">Microbacterium phage Koji</name>
    <dbReference type="NCBI Taxonomy" id="2099625"/>
    <lineage>
        <taxon>Viruses</taxon>
        <taxon>Duplodnaviria</taxon>
        <taxon>Heunggongvirae</taxon>
        <taxon>Uroviricota</taxon>
        <taxon>Caudoviricetes</taxon>
        <taxon>Kojivirus</taxon>
        <taxon>Kojivirus koji</taxon>
    </lineage>
</organism>
<sequence>MADNDPTSVLPVVNRQDGVVPVARIRVSGSWRVVSSDFAELSLRLKFGERWLRLTHPDRPLLVARRFSGEGKREAPELSVIAALKRALGAGGAHVFTLDGSEARVGDGVTEWRYWAWLGGRMTVALETQADGTVQVIGLA</sequence>
<dbReference type="OrthoDB" id="25332at10239"/>
<name>A0A2P1CFH6_9CAUD</name>
<dbReference type="GeneID" id="40101094"/>
<evidence type="ECO:0000313" key="1">
    <source>
        <dbReference type="EMBL" id="AVJ49954.1"/>
    </source>
</evidence>
<dbReference type="KEGG" id="vg:40101094"/>
<dbReference type="EMBL" id="MG925345">
    <property type="protein sequence ID" value="AVJ49954.1"/>
    <property type="molecule type" value="Genomic_DNA"/>
</dbReference>
<reference evidence="1 2" key="1">
    <citation type="submission" date="2018-02" db="EMBL/GenBank/DDBJ databases">
        <authorList>
            <person name="Zack K.M."/>
            <person name="Garlena R.A."/>
            <person name="Russell D.A."/>
            <person name="Pope W.H."/>
            <person name="Jacobs-Sera D."/>
            <person name="Hatfull G.F."/>
        </authorList>
    </citation>
    <scope>NUCLEOTIDE SEQUENCE [LARGE SCALE GENOMIC DNA]</scope>
</reference>
<accession>A0A2P1CFH6</accession>
<protein>
    <submittedName>
        <fullName evidence="1">Uncharacterized protein</fullName>
    </submittedName>
</protein>